<dbReference type="SMART" id="SM01043">
    <property type="entry name" value="BTAD"/>
    <property type="match status" value="1"/>
</dbReference>
<keyword evidence="2" id="KW-1133">Transmembrane helix</keyword>
<feature type="transmembrane region" description="Helical" evidence="2">
    <location>
        <begin position="77"/>
        <end position="100"/>
    </location>
</feature>
<dbReference type="PANTHER" id="PTHR34700:SF4">
    <property type="entry name" value="PHAGE-LIKE ELEMENT PBSX PROTEIN XKDP"/>
    <property type="match status" value="1"/>
</dbReference>
<dbReference type="CDD" id="cd00118">
    <property type="entry name" value="LysM"/>
    <property type="match status" value="1"/>
</dbReference>
<evidence type="ECO:0000313" key="5">
    <source>
        <dbReference type="Proteomes" id="UP000321769"/>
    </source>
</evidence>
<proteinExistence type="predicted"/>
<dbReference type="RefSeq" id="WP_146828473.1">
    <property type="nucleotide sequence ID" value="NZ_BAAAYQ010000005.1"/>
</dbReference>
<evidence type="ECO:0000313" key="4">
    <source>
        <dbReference type="EMBL" id="GEO90480.1"/>
    </source>
</evidence>
<reference evidence="4 5" key="1">
    <citation type="submission" date="2019-07" db="EMBL/GenBank/DDBJ databases">
        <title>Whole genome shotgun sequence of Aeromicrobium flavum NBRC 107625.</title>
        <authorList>
            <person name="Hosoyama A."/>
            <person name="Uohara A."/>
            <person name="Ohji S."/>
            <person name="Ichikawa N."/>
        </authorList>
    </citation>
    <scope>NUCLEOTIDE SEQUENCE [LARGE SCALE GENOMIC DNA]</scope>
    <source>
        <strain evidence="4 5">NBRC 107625</strain>
    </source>
</reference>
<keyword evidence="2" id="KW-0812">Transmembrane</keyword>
<dbReference type="InterPro" id="IPR036779">
    <property type="entry name" value="LysM_dom_sf"/>
</dbReference>
<feature type="region of interest" description="Disordered" evidence="1">
    <location>
        <begin position="259"/>
        <end position="285"/>
    </location>
</feature>
<keyword evidence="5" id="KW-1185">Reference proteome</keyword>
<dbReference type="Gene3D" id="1.25.40.10">
    <property type="entry name" value="Tetratricopeptide repeat domain"/>
    <property type="match status" value="1"/>
</dbReference>
<evidence type="ECO:0000256" key="1">
    <source>
        <dbReference type="SAM" id="MobiDB-lite"/>
    </source>
</evidence>
<dbReference type="OrthoDB" id="8444614at2"/>
<protein>
    <recommendedName>
        <fullName evidence="3">Bacterial transcriptional activator domain-containing protein</fullName>
    </recommendedName>
</protein>
<evidence type="ECO:0000256" key="2">
    <source>
        <dbReference type="SAM" id="Phobius"/>
    </source>
</evidence>
<dbReference type="InterPro" id="IPR005158">
    <property type="entry name" value="BTAD"/>
</dbReference>
<feature type="domain" description="Bacterial transcriptional activator" evidence="3">
    <location>
        <begin position="731"/>
        <end position="874"/>
    </location>
</feature>
<dbReference type="SUPFAM" id="SSF48452">
    <property type="entry name" value="TPR-like"/>
    <property type="match status" value="1"/>
</dbReference>
<evidence type="ECO:0000259" key="3">
    <source>
        <dbReference type="SMART" id="SM01043"/>
    </source>
</evidence>
<keyword evidence="2" id="KW-0472">Membrane</keyword>
<comment type="caution">
    <text evidence="4">The sequence shown here is derived from an EMBL/GenBank/DDBJ whole genome shotgun (WGS) entry which is preliminary data.</text>
</comment>
<dbReference type="InterPro" id="IPR011990">
    <property type="entry name" value="TPR-like_helical_dom_sf"/>
</dbReference>
<accession>A0A512HYM2</accession>
<feature type="region of interest" description="Disordered" evidence="1">
    <location>
        <begin position="1"/>
        <end position="24"/>
    </location>
</feature>
<dbReference type="EMBL" id="BJZQ01000020">
    <property type="protein sequence ID" value="GEO90480.1"/>
    <property type="molecule type" value="Genomic_DNA"/>
</dbReference>
<dbReference type="PANTHER" id="PTHR34700">
    <property type="entry name" value="POTASSIUM BINDING PROTEIN KBP"/>
    <property type="match status" value="1"/>
</dbReference>
<feature type="transmembrane region" description="Helical" evidence="2">
    <location>
        <begin position="120"/>
        <end position="140"/>
    </location>
</feature>
<dbReference type="Gene3D" id="3.10.350.10">
    <property type="entry name" value="LysM domain"/>
    <property type="match status" value="1"/>
</dbReference>
<dbReference type="Proteomes" id="UP000321769">
    <property type="component" value="Unassembled WGS sequence"/>
</dbReference>
<sequence length="882" mass="91671">MTDPTTTPDASRFETLAPPPPPEGSSVVSRIGAALALVGLLIGLPVALVLLGGSPPIPTELPALRDLARQLGPEDLVTVLVGIVWLLWLVFVVCVVLEIIATRRGGLARTVPLAGPLQHLARALIGGLLVTGLVAGPAGAATGPSQSDLAPATTPVATATVDSAAPAPAEKPSRADRVADRIAGELVYTVKAPKEGYHDNLWDIAERHLGDGFRYKEIYELNKDKVQVDGRKLELARLIQPGWQLVMPADAVGVDKVPAQQAPVTPPPSGSSGGGGAQAGGAADAEMSVTQVDSESTAWWMGAGLLASGLLGALAVSRRRRPGGEPDDAAKETEADLRLAADPERAAVLEAVLRDLASSCERAGVPVPAAYAAVVGHDEVELHLAPAVPEAVEGWEAVDGGAMWRSTQDLAAIESSADVDPAYPSLVSLGVDTDGRDVLVDLASSGGLITIGGDLHVSSEIVTSLALQAAVSPWSRSVQVVATGLPPAVASVAERISLVADVEAAAGEIEAAREQDVLTGRQFDDQVTVLAVGSQVPGFAMERLATLAGSRPGLAAVAIGDHEAARWRLHVDEHGTLHVPQLGLAVTANRIGAHHAESVASLFASAGLTTRPDDGDRLPISLPRRDADDAAWLTATSRVGVLGPVLVDGPGEQTERRAAVLTEIVAFLALHPEGVHPTVLAGAVWPLGVTPEVRDANIERARVWLGTDREGGHRLRETLDGRLSLGPDVVCDWDAFRHLVIASRRADFPRDEIDLLRRALKLVRGPAFEDAPRGRYAWVATLDLPRTMGELVIDAAMRLAQLMQNGGDPAGAAAAAGAVLRVYPTHEEAWRIVLRARHAAGGTAGVAAAVDQLEAALAGEPMDPTTATLVDELLPGAGSQIS</sequence>
<gene>
    <name evidence="4" type="ORF">AFL01nite_28070</name>
</gene>
<dbReference type="InterPro" id="IPR018392">
    <property type="entry name" value="LysM"/>
</dbReference>
<feature type="transmembrane region" description="Helical" evidence="2">
    <location>
        <begin position="34"/>
        <end position="57"/>
    </location>
</feature>
<name>A0A512HYM2_9ACTN</name>
<organism evidence="4 5">
    <name type="scientific">Aeromicrobium flavum</name>
    <dbReference type="NCBI Taxonomy" id="416568"/>
    <lineage>
        <taxon>Bacteria</taxon>
        <taxon>Bacillati</taxon>
        <taxon>Actinomycetota</taxon>
        <taxon>Actinomycetes</taxon>
        <taxon>Propionibacteriales</taxon>
        <taxon>Nocardioidaceae</taxon>
        <taxon>Aeromicrobium</taxon>
    </lineage>
</organism>
<dbReference type="AlphaFoldDB" id="A0A512HYM2"/>
<dbReference type="InterPro" id="IPR052196">
    <property type="entry name" value="Bact_Kbp"/>
</dbReference>
<dbReference type="Pfam" id="PF03704">
    <property type="entry name" value="BTAD"/>
    <property type="match status" value="1"/>
</dbReference>